<dbReference type="FunCoup" id="I7M8I6">
    <property type="interactions" value="22"/>
</dbReference>
<keyword evidence="1" id="KW-0175">Coiled coil</keyword>
<name>I7M8I6_TETTS</name>
<dbReference type="GeneID" id="7835153"/>
<dbReference type="eggNOG" id="KOG0001">
    <property type="taxonomic scope" value="Eukaryota"/>
</dbReference>
<dbReference type="AlphaFoldDB" id="I7M8I6"/>
<gene>
    <name evidence="2" type="ORF">TTHERM_00346480</name>
</gene>
<feature type="coiled-coil region" evidence="1">
    <location>
        <begin position="334"/>
        <end position="364"/>
    </location>
</feature>
<keyword evidence="3" id="KW-1185">Reference proteome</keyword>
<evidence type="ECO:0000313" key="2">
    <source>
        <dbReference type="EMBL" id="EAR98250.2"/>
    </source>
</evidence>
<dbReference type="Proteomes" id="UP000009168">
    <property type="component" value="Unassembled WGS sequence"/>
</dbReference>
<sequence length="568" mass="67036">MIAENYQTQIQAQNKQNQLSCQIHKGSPFQFIEVYNKQVPQTAVCCKCVTKFMMKGENLLCIDDVISCESKTVFLNWPFLEKREVLQEYQNIIENQLDDICPLHIINDFFNDMEKQVVEKIVGCKKKILAEVEEFFMTKDKLNSIYNEVSQKELLQVQIKNLCEGNNSLEELDQMINKCKEKYKENLDILQHNLNLYNQSQQILQLKEPQMFLEQILLFIDQIFFNLTSGSNKYLQQSSYYEQIENNQNIVNKIISLINNPSNYCNQDFISQLQKYLNIYAPLFNRINFNEVYNPSKTPIDFSQIKDSQYKNLEIYINQLQKINQISILADDSANQIQQKFKQMDSLLSELNNSNEAIVKYESNRVNEIKKRNNVITDKTQSCYFIKSAVDECSQNYQFISRSENILELKNQRPGYYIQAFYDQIIQPNKKYVIRIQFEPFNSQQKNYEISIGIIQSNKINSNFINASSLCFTNKDQEYFNVVKKGKPFNDASCRHETKMRTLEYQMCLEEKYFQLSDYPGYENITIAGEENLRQLDLNKQYMFGIEYYSIEKIKIVFIAEVLAFVNE</sequence>
<protein>
    <submittedName>
        <fullName evidence="2">Ubiquitin family protein</fullName>
    </submittedName>
</protein>
<evidence type="ECO:0000313" key="3">
    <source>
        <dbReference type="Proteomes" id="UP000009168"/>
    </source>
</evidence>
<dbReference type="InParanoid" id="I7M8I6"/>
<dbReference type="KEGG" id="tet:TTHERM_00346480"/>
<accession>I7M8I6</accession>
<organism evidence="2 3">
    <name type="scientific">Tetrahymena thermophila (strain SB210)</name>
    <dbReference type="NCBI Taxonomy" id="312017"/>
    <lineage>
        <taxon>Eukaryota</taxon>
        <taxon>Sar</taxon>
        <taxon>Alveolata</taxon>
        <taxon>Ciliophora</taxon>
        <taxon>Intramacronucleata</taxon>
        <taxon>Oligohymenophorea</taxon>
        <taxon>Hymenostomatida</taxon>
        <taxon>Tetrahymenina</taxon>
        <taxon>Tetrahymenidae</taxon>
        <taxon>Tetrahymena</taxon>
    </lineage>
</organism>
<proteinExistence type="predicted"/>
<dbReference type="RefSeq" id="XP_001018495.2">
    <property type="nucleotide sequence ID" value="XM_001018495.2"/>
</dbReference>
<dbReference type="EMBL" id="GG662654">
    <property type="protein sequence ID" value="EAR98250.2"/>
    <property type="molecule type" value="Genomic_DNA"/>
</dbReference>
<reference evidence="3" key="1">
    <citation type="journal article" date="2006" name="PLoS Biol.">
        <title>Macronuclear genome sequence of the ciliate Tetrahymena thermophila, a model eukaryote.</title>
        <authorList>
            <person name="Eisen J.A."/>
            <person name="Coyne R.S."/>
            <person name="Wu M."/>
            <person name="Wu D."/>
            <person name="Thiagarajan M."/>
            <person name="Wortman J.R."/>
            <person name="Badger J.H."/>
            <person name="Ren Q."/>
            <person name="Amedeo P."/>
            <person name="Jones K.M."/>
            <person name="Tallon L.J."/>
            <person name="Delcher A.L."/>
            <person name="Salzberg S.L."/>
            <person name="Silva J.C."/>
            <person name="Haas B.J."/>
            <person name="Majoros W.H."/>
            <person name="Farzad M."/>
            <person name="Carlton J.M."/>
            <person name="Smith R.K. Jr."/>
            <person name="Garg J."/>
            <person name="Pearlman R.E."/>
            <person name="Karrer K.M."/>
            <person name="Sun L."/>
            <person name="Manning G."/>
            <person name="Elde N.C."/>
            <person name="Turkewitz A.P."/>
            <person name="Asai D.J."/>
            <person name="Wilkes D.E."/>
            <person name="Wang Y."/>
            <person name="Cai H."/>
            <person name="Collins K."/>
            <person name="Stewart B.A."/>
            <person name="Lee S.R."/>
            <person name="Wilamowska K."/>
            <person name="Weinberg Z."/>
            <person name="Ruzzo W.L."/>
            <person name="Wloga D."/>
            <person name="Gaertig J."/>
            <person name="Frankel J."/>
            <person name="Tsao C.-C."/>
            <person name="Gorovsky M.A."/>
            <person name="Keeling P.J."/>
            <person name="Waller R.F."/>
            <person name="Patron N.J."/>
            <person name="Cherry J.M."/>
            <person name="Stover N.A."/>
            <person name="Krieger C.J."/>
            <person name="del Toro C."/>
            <person name="Ryder H.F."/>
            <person name="Williamson S.C."/>
            <person name="Barbeau R.A."/>
            <person name="Hamilton E.P."/>
            <person name="Orias E."/>
        </authorList>
    </citation>
    <scope>NUCLEOTIDE SEQUENCE [LARGE SCALE GENOMIC DNA]</scope>
    <source>
        <strain evidence="3">SB210</strain>
    </source>
</reference>
<dbReference type="STRING" id="312017.I7M8I6"/>
<evidence type="ECO:0000256" key="1">
    <source>
        <dbReference type="SAM" id="Coils"/>
    </source>
</evidence>